<evidence type="ECO:0008006" key="3">
    <source>
        <dbReference type="Google" id="ProtNLM"/>
    </source>
</evidence>
<evidence type="ECO:0000313" key="1">
    <source>
        <dbReference type="EMBL" id="KGO87654.1"/>
    </source>
</evidence>
<organism evidence="1 2">
    <name type="scientific">Flavobacterium rivuli WB 3.3-2 = DSM 21788</name>
    <dbReference type="NCBI Taxonomy" id="1121895"/>
    <lineage>
        <taxon>Bacteria</taxon>
        <taxon>Pseudomonadati</taxon>
        <taxon>Bacteroidota</taxon>
        <taxon>Flavobacteriia</taxon>
        <taxon>Flavobacteriales</taxon>
        <taxon>Flavobacteriaceae</taxon>
        <taxon>Flavobacterium</taxon>
    </lineage>
</organism>
<dbReference type="Proteomes" id="UP000030152">
    <property type="component" value="Unassembled WGS sequence"/>
</dbReference>
<name>A0A0A2M5Y9_9FLAO</name>
<comment type="caution">
    <text evidence="1">The sequence shown here is derived from an EMBL/GenBank/DDBJ whole genome shotgun (WGS) entry which is preliminary data.</text>
</comment>
<sequence>MASCSADNIAESTLNPANELTLQRVETYYPSKEMYDGMNDTEYVGKNVQYFESGYVVADSTFNHFHNLQSTTVYTHTSNTASVISYDNANTVLSTSLFNYDSLGRITELSVISVDINYRKTMSYAADNSCTVTIHYTQSGSSEIWGTFNANEDGLFYARNSPNENEMLIFEDGKPVTYKQAMLDSNTLLNIEYYNIPVPANRLKTVTQTNNITLMGDLVTSVAENSNYYLKNLGGIYNYDSAFNDLNYITHTFFTSMPYQTTQEIFYYYNE</sequence>
<dbReference type="EMBL" id="JRLX01000004">
    <property type="protein sequence ID" value="KGO87654.1"/>
    <property type="molecule type" value="Genomic_DNA"/>
</dbReference>
<proteinExistence type="predicted"/>
<keyword evidence="2" id="KW-1185">Reference proteome</keyword>
<evidence type="ECO:0000313" key="2">
    <source>
        <dbReference type="Proteomes" id="UP000030152"/>
    </source>
</evidence>
<accession>A0A0A2M5Y9</accession>
<dbReference type="AlphaFoldDB" id="A0A0A2M5Y9"/>
<dbReference type="STRING" id="1121895.GCA_000378485_01367"/>
<protein>
    <recommendedName>
        <fullName evidence="3">DUF4595 domain-containing protein</fullName>
    </recommendedName>
</protein>
<reference evidence="1 2" key="1">
    <citation type="submission" date="2013-09" db="EMBL/GenBank/DDBJ databases">
        <authorList>
            <person name="Zeng Z."/>
            <person name="Chen C."/>
        </authorList>
    </citation>
    <scope>NUCLEOTIDE SEQUENCE [LARGE SCALE GENOMIC DNA]</scope>
    <source>
        <strain evidence="1 2">WB 3.3-2</strain>
    </source>
</reference>
<gene>
    <name evidence="1" type="ORF">Q765_05860</name>
</gene>